<feature type="non-terminal residue" evidence="1">
    <location>
        <position position="1"/>
    </location>
</feature>
<evidence type="ECO:0000313" key="2">
    <source>
        <dbReference type="Proteomes" id="UP000257109"/>
    </source>
</evidence>
<evidence type="ECO:0008006" key="3">
    <source>
        <dbReference type="Google" id="ProtNLM"/>
    </source>
</evidence>
<dbReference type="Proteomes" id="UP000257109">
    <property type="component" value="Unassembled WGS sequence"/>
</dbReference>
<dbReference type="OrthoDB" id="1725534at2759"/>
<accession>A0A371F2N3</accession>
<sequence>MFYSSIREIWENLIKTYSMKKDYVACYDIERKIFNSRQGTLFVIEYYGTLNELWIELDQYQRLKMCKADSIILGKDKLPSLSEIFFIVRNEEIRRSVMLDKGNSNTRSTMVTGKGPTKRSTFERKPFTRVVVENTVRHTMNTYDKCYGKVKVLERMGGNKGSTQIWVNQTTSDKENVVEHPSTSQLDQDIQVFSKEEMDRL</sequence>
<comment type="caution">
    <text evidence="1">The sequence shown here is derived from an EMBL/GenBank/DDBJ whole genome shotgun (WGS) entry which is preliminary data.</text>
</comment>
<evidence type="ECO:0000313" key="1">
    <source>
        <dbReference type="EMBL" id="RDX72453.1"/>
    </source>
</evidence>
<dbReference type="EMBL" id="QJKJ01010894">
    <property type="protein sequence ID" value="RDX72453.1"/>
    <property type="molecule type" value="Genomic_DNA"/>
</dbReference>
<protein>
    <recommendedName>
        <fullName evidence="3">Retrotransposon gag domain-containing protein</fullName>
    </recommendedName>
</protein>
<reference evidence="1" key="1">
    <citation type="submission" date="2018-05" db="EMBL/GenBank/DDBJ databases">
        <title>Draft genome of Mucuna pruriens seed.</title>
        <authorList>
            <person name="Nnadi N.E."/>
            <person name="Vos R."/>
            <person name="Hasami M.H."/>
            <person name="Devisetty U.K."/>
            <person name="Aguiy J.C."/>
        </authorList>
    </citation>
    <scope>NUCLEOTIDE SEQUENCE [LARGE SCALE GENOMIC DNA]</scope>
    <source>
        <strain evidence="1">JCA_2017</strain>
    </source>
</reference>
<organism evidence="1 2">
    <name type="scientific">Mucuna pruriens</name>
    <name type="common">Velvet bean</name>
    <name type="synonym">Dolichos pruriens</name>
    <dbReference type="NCBI Taxonomy" id="157652"/>
    <lineage>
        <taxon>Eukaryota</taxon>
        <taxon>Viridiplantae</taxon>
        <taxon>Streptophyta</taxon>
        <taxon>Embryophyta</taxon>
        <taxon>Tracheophyta</taxon>
        <taxon>Spermatophyta</taxon>
        <taxon>Magnoliopsida</taxon>
        <taxon>eudicotyledons</taxon>
        <taxon>Gunneridae</taxon>
        <taxon>Pentapetalae</taxon>
        <taxon>rosids</taxon>
        <taxon>fabids</taxon>
        <taxon>Fabales</taxon>
        <taxon>Fabaceae</taxon>
        <taxon>Papilionoideae</taxon>
        <taxon>50 kb inversion clade</taxon>
        <taxon>NPAAA clade</taxon>
        <taxon>indigoferoid/millettioid clade</taxon>
        <taxon>Phaseoleae</taxon>
        <taxon>Mucuna</taxon>
    </lineage>
</organism>
<proteinExistence type="predicted"/>
<dbReference type="AlphaFoldDB" id="A0A371F2N3"/>
<gene>
    <name evidence="1" type="ORF">CR513_48059</name>
</gene>
<keyword evidence="2" id="KW-1185">Reference proteome</keyword>
<name>A0A371F2N3_MUCPR</name>